<sequence length="224" mass="24750">MRELDLFTDFSQKAGVEIDPKDIKIDDTTLRDGEQTAGVVFANDEKIHIAKMLDKVGVHQIESGIPAMGGDEKDAIKKIAGLNLSCSVLAWNRPVKSDIEASVDCGVDAVALSISSSDIHIEHKLRKSREWVLETMKSGVDFAKSHNLYVSVNAEDASRSDMEFLLQFARTARDAGADRLRYCDTLGILDPFETFLRVKNIIDIIGIDIEMHTHNDFGMAIANA</sequence>
<dbReference type="GO" id="GO:0046912">
    <property type="term" value="F:acyltransferase activity, acyl groups converted into alkyl on transfer"/>
    <property type="evidence" value="ECO:0007669"/>
    <property type="project" value="InterPro"/>
</dbReference>
<dbReference type="Gene3D" id="3.20.20.70">
    <property type="entry name" value="Aldolase class I"/>
    <property type="match status" value="1"/>
</dbReference>
<accession>X1SN63</accession>
<keyword evidence="1" id="KW-0808">Transferase</keyword>
<dbReference type="EMBL" id="BARW01015412">
    <property type="protein sequence ID" value="GAI94472.1"/>
    <property type="molecule type" value="Genomic_DNA"/>
</dbReference>
<evidence type="ECO:0000313" key="3">
    <source>
        <dbReference type="EMBL" id="GAI94472.1"/>
    </source>
</evidence>
<evidence type="ECO:0000259" key="2">
    <source>
        <dbReference type="PROSITE" id="PS50991"/>
    </source>
</evidence>
<dbReference type="InterPro" id="IPR013785">
    <property type="entry name" value="Aldolase_TIM"/>
</dbReference>
<evidence type="ECO:0000256" key="1">
    <source>
        <dbReference type="ARBA" id="ARBA00022679"/>
    </source>
</evidence>
<comment type="caution">
    <text evidence="3">The sequence shown here is derived from an EMBL/GenBank/DDBJ whole genome shotgun (WGS) entry which is preliminary data.</text>
</comment>
<proteinExistence type="predicted"/>
<dbReference type="GO" id="GO:0019752">
    <property type="term" value="P:carboxylic acid metabolic process"/>
    <property type="evidence" value="ECO:0007669"/>
    <property type="project" value="InterPro"/>
</dbReference>
<gene>
    <name evidence="3" type="ORF">S12H4_27060</name>
</gene>
<dbReference type="AlphaFoldDB" id="X1SN63"/>
<dbReference type="PROSITE" id="PS00816">
    <property type="entry name" value="AIPM_HOMOCIT_SYNTH_2"/>
    <property type="match status" value="1"/>
</dbReference>
<dbReference type="InterPro" id="IPR002034">
    <property type="entry name" value="AIPM/Hcit_synth_CS"/>
</dbReference>
<reference evidence="3" key="1">
    <citation type="journal article" date="2014" name="Front. Microbiol.">
        <title>High frequency of phylogenetically diverse reductive dehalogenase-homologous genes in deep subseafloor sedimentary metagenomes.</title>
        <authorList>
            <person name="Kawai M."/>
            <person name="Futagami T."/>
            <person name="Toyoda A."/>
            <person name="Takaki Y."/>
            <person name="Nishi S."/>
            <person name="Hori S."/>
            <person name="Arai W."/>
            <person name="Tsubouchi T."/>
            <person name="Morono Y."/>
            <person name="Uchiyama I."/>
            <person name="Ito T."/>
            <person name="Fujiyama A."/>
            <person name="Inagaki F."/>
            <person name="Takami H."/>
        </authorList>
    </citation>
    <scope>NUCLEOTIDE SEQUENCE</scope>
    <source>
        <strain evidence="3">Expedition CK06-06</strain>
    </source>
</reference>
<dbReference type="PROSITE" id="PS00815">
    <property type="entry name" value="AIPM_HOMOCIT_SYNTH_1"/>
    <property type="match status" value="1"/>
</dbReference>
<protein>
    <recommendedName>
        <fullName evidence="2">Pyruvate carboxyltransferase domain-containing protein</fullName>
    </recommendedName>
</protein>
<dbReference type="Pfam" id="PF00682">
    <property type="entry name" value="HMGL-like"/>
    <property type="match status" value="1"/>
</dbReference>
<dbReference type="PANTHER" id="PTHR42880:SF1">
    <property type="entry name" value="ISOPROPYLMALATE_HOMOCITRATE_CITRAMALATE SYNTHASE FAMILY PROTEIN"/>
    <property type="match status" value="1"/>
</dbReference>
<dbReference type="PROSITE" id="PS50991">
    <property type="entry name" value="PYR_CT"/>
    <property type="match status" value="1"/>
</dbReference>
<feature type="domain" description="Pyruvate carboxyltransferase" evidence="2">
    <location>
        <begin position="23"/>
        <end position="224"/>
    </location>
</feature>
<name>X1SN63_9ZZZZ</name>
<dbReference type="InterPro" id="IPR000891">
    <property type="entry name" value="PYR_CT"/>
</dbReference>
<dbReference type="SUPFAM" id="SSF51569">
    <property type="entry name" value="Aldolase"/>
    <property type="match status" value="1"/>
</dbReference>
<dbReference type="PANTHER" id="PTHR42880">
    <property type="entry name" value="HOMOCITRATE SYNTHASE"/>
    <property type="match status" value="1"/>
</dbReference>
<organism evidence="3">
    <name type="scientific">marine sediment metagenome</name>
    <dbReference type="NCBI Taxonomy" id="412755"/>
    <lineage>
        <taxon>unclassified sequences</taxon>
        <taxon>metagenomes</taxon>
        <taxon>ecological metagenomes</taxon>
    </lineage>
</organism>
<feature type="non-terminal residue" evidence="3">
    <location>
        <position position="224"/>
    </location>
</feature>